<gene>
    <name evidence="2" type="ORF">FOY91_08575</name>
</gene>
<organism evidence="2 3">
    <name type="scientific">Alterirhizorhabdus solaris</name>
    <dbReference type="NCBI Taxonomy" id="2529389"/>
    <lineage>
        <taxon>Bacteria</taxon>
        <taxon>Pseudomonadati</taxon>
        <taxon>Pseudomonadota</taxon>
        <taxon>Alphaproteobacteria</taxon>
        <taxon>Sphingomonadales</taxon>
        <taxon>Rhizorhabdaceae</taxon>
        <taxon>Alterirhizorhabdus</taxon>
    </lineage>
</organism>
<dbReference type="AlphaFoldDB" id="A0A558R670"/>
<dbReference type="RefSeq" id="WP_145150097.1">
    <property type="nucleotide sequence ID" value="NZ_VNIM01000027.1"/>
</dbReference>
<dbReference type="EMBL" id="VNIM01000027">
    <property type="protein sequence ID" value="TVV74880.1"/>
    <property type="molecule type" value="Genomic_DNA"/>
</dbReference>
<keyword evidence="1" id="KW-0732">Signal</keyword>
<reference evidence="2 3" key="1">
    <citation type="submission" date="2019-07" db="EMBL/GenBank/DDBJ databases">
        <title>Sphingomonas solaris sp. nov., isolated from a solar panel from Boston, Massachusetts.</title>
        <authorList>
            <person name="Tanner K."/>
            <person name="Pascual J."/>
            <person name="Mancuso C."/>
            <person name="Pereto J."/>
            <person name="Khalil A."/>
            <person name="Vilanova C."/>
        </authorList>
    </citation>
    <scope>NUCLEOTIDE SEQUENCE [LARGE SCALE GENOMIC DNA]</scope>
    <source>
        <strain evidence="2 3">R4DWN</strain>
    </source>
</reference>
<comment type="caution">
    <text evidence="2">The sequence shown here is derived from an EMBL/GenBank/DDBJ whole genome shotgun (WGS) entry which is preliminary data.</text>
</comment>
<evidence type="ECO:0000313" key="2">
    <source>
        <dbReference type="EMBL" id="TVV74880.1"/>
    </source>
</evidence>
<dbReference type="Proteomes" id="UP000318681">
    <property type="component" value="Unassembled WGS sequence"/>
</dbReference>
<sequence length="90" mass="9144">MRRMTIVAVGTLAALTPVAAQAQGAGLGLTVEQLEDAGLVDAAGNDIGDVEHAVIGPDGKAPALIVELDRPDPQREKLVRIGLAGLKAVP</sequence>
<feature type="signal peptide" evidence="1">
    <location>
        <begin position="1"/>
        <end position="22"/>
    </location>
</feature>
<feature type="chain" id="PRO_5021708724" description="PRC-barrel domain containing protein" evidence="1">
    <location>
        <begin position="23"/>
        <end position="90"/>
    </location>
</feature>
<protein>
    <recommendedName>
        <fullName evidence="4">PRC-barrel domain containing protein</fullName>
    </recommendedName>
</protein>
<proteinExistence type="predicted"/>
<accession>A0A558R670</accession>
<keyword evidence="3" id="KW-1185">Reference proteome</keyword>
<name>A0A558R670_9SPHN</name>
<evidence type="ECO:0000313" key="3">
    <source>
        <dbReference type="Proteomes" id="UP000318681"/>
    </source>
</evidence>
<evidence type="ECO:0000256" key="1">
    <source>
        <dbReference type="SAM" id="SignalP"/>
    </source>
</evidence>
<evidence type="ECO:0008006" key="4">
    <source>
        <dbReference type="Google" id="ProtNLM"/>
    </source>
</evidence>